<evidence type="ECO:0000256" key="2">
    <source>
        <dbReference type="ARBA" id="ARBA00007103"/>
    </source>
</evidence>
<reference evidence="14" key="1">
    <citation type="submission" date="2024-10" db="EMBL/GenBank/DDBJ databases">
        <authorList>
            <person name="Ryan C."/>
        </authorList>
    </citation>
    <scope>NUCLEOTIDE SEQUENCE [LARGE SCALE GENOMIC DNA]</scope>
</reference>
<dbReference type="Pfam" id="PF00291">
    <property type="entry name" value="PALP"/>
    <property type="match status" value="1"/>
</dbReference>
<dbReference type="InterPro" id="IPR005859">
    <property type="entry name" value="CysK"/>
</dbReference>
<dbReference type="PROSITE" id="PS00901">
    <property type="entry name" value="CYS_SYNTHASE"/>
    <property type="match status" value="1"/>
</dbReference>
<dbReference type="PANTHER" id="PTHR10314">
    <property type="entry name" value="CYSTATHIONINE BETA-SYNTHASE"/>
    <property type="match status" value="1"/>
</dbReference>
<evidence type="ECO:0000256" key="10">
    <source>
        <dbReference type="PIRSR" id="PIRSR605856-51"/>
    </source>
</evidence>
<dbReference type="Proteomes" id="UP001497457">
    <property type="component" value="Chromosome 29rd"/>
</dbReference>
<evidence type="ECO:0000256" key="5">
    <source>
        <dbReference type="ARBA" id="ARBA00022679"/>
    </source>
</evidence>
<dbReference type="InterPro" id="IPR050214">
    <property type="entry name" value="Cys_Synth/Cystath_Beta-Synth"/>
</dbReference>
<keyword evidence="4 11" id="KW-0028">Amino-acid biosynthesis</keyword>
<dbReference type="Gene3D" id="3.40.50.1100">
    <property type="match status" value="2"/>
</dbReference>
<evidence type="ECO:0000256" key="9">
    <source>
        <dbReference type="PIRSR" id="PIRSR605856-50"/>
    </source>
</evidence>
<dbReference type="EC" id="2.5.1.47" evidence="11"/>
<comment type="pathway">
    <text evidence="8">Amino-acid biosynthesis.</text>
</comment>
<dbReference type="AlphaFoldDB" id="A0ABC9C9L5"/>
<comment type="similarity">
    <text evidence="2 11">Belongs to the cysteine synthase/cystathionine beta-synthase family.</text>
</comment>
<keyword evidence="15" id="KW-1185">Reference proteome</keyword>
<sequence length="446" mass="47513">MVGWSPSSDEAVEDEGSKTTKDQSLKIAKDVTELIGKTPLVYLNKVVSGCEARIAAKLEIMAPCSSVKDRIGYSMIADAEEKGLITPGKSVLIEPTGGNTGIGLAFVAAAKGYKLIVAMPSSVSHERRAVLRAFGAEVVLTDPLLAMDGVVRRAQEIAARTPGAHVLQQFANPANPRVHYETTGPEIWAATASKVDVLVAGIGTGGTVTGAGRYLKEKNPTIKIYGVEPSESAVLSGGKPGPHKIQGLGAGFVPGVLDVGLLDEVVQVSNEEAADMARQIAMNEGLLVGISSGAAAVAAVRVARRAENRGKLIVVSCPAAPSETCSRLISVTQCAVMVDIVKSDLFLLLVVADDLRELRRAIPVVVHVRVPQERGRKHGLRAMTTVVVWIASFLQTLATHCFCMFIQVQEVLRLHQQTKNMSSLLSWPPLIRTYYHSTAVFLLQGK</sequence>
<dbReference type="FunFam" id="3.40.50.1100:FF:000006">
    <property type="entry name" value="Cysteine synthase"/>
    <property type="match status" value="1"/>
</dbReference>
<feature type="binding site" evidence="9">
    <location>
        <position position="99"/>
    </location>
    <ligand>
        <name>pyridoxal 5'-phosphate</name>
        <dbReference type="ChEBI" id="CHEBI:597326"/>
    </ligand>
</feature>
<protein>
    <recommendedName>
        <fullName evidence="3 11">Cysteine synthase</fullName>
        <ecNumber evidence="11">2.5.1.47</ecNumber>
    </recommendedName>
</protein>
<keyword evidence="7 11" id="KW-0198">Cysteine biosynthesis</keyword>
<dbReference type="GO" id="GO:0006535">
    <property type="term" value="P:cysteine biosynthetic process from serine"/>
    <property type="evidence" value="ECO:0007669"/>
    <property type="project" value="UniProtKB-UniRule"/>
</dbReference>
<dbReference type="FunFam" id="3.40.50.1100:FF:000130">
    <property type="entry name" value="Cysteine synthase"/>
    <property type="match status" value="1"/>
</dbReference>
<comment type="catalytic activity">
    <reaction evidence="11">
        <text>O-acetyl-L-serine + hydrogen sulfide = L-cysteine + acetate</text>
        <dbReference type="Rhea" id="RHEA:14829"/>
        <dbReference type="ChEBI" id="CHEBI:29919"/>
        <dbReference type="ChEBI" id="CHEBI:30089"/>
        <dbReference type="ChEBI" id="CHEBI:35235"/>
        <dbReference type="ChEBI" id="CHEBI:58340"/>
        <dbReference type="EC" id="2.5.1.47"/>
    </reaction>
</comment>
<feature type="modified residue" description="N6-(pyridoxal phosphate)lysine" evidence="10">
    <location>
        <position position="68"/>
    </location>
</feature>
<feature type="region of interest" description="Disordered" evidence="12">
    <location>
        <begin position="1"/>
        <end position="23"/>
    </location>
</feature>
<dbReference type="InterPro" id="IPR036052">
    <property type="entry name" value="TrpB-like_PALP_sf"/>
</dbReference>
<dbReference type="EMBL" id="OZ075139">
    <property type="protein sequence ID" value="CAL5017040.1"/>
    <property type="molecule type" value="Genomic_DNA"/>
</dbReference>
<feature type="binding site" evidence="9">
    <location>
        <begin position="203"/>
        <end position="207"/>
    </location>
    <ligand>
        <name>pyridoxal 5'-phosphate</name>
        <dbReference type="ChEBI" id="CHEBI:597326"/>
    </ligand>
</feature>
<evidence type="ECO:0000256" key="6">
    <source>
        <dbReference type="ARBA" id="ARBA00022898"/>
    </source>
</evidence>
<evidence type="ECO:0000256" key="8">
    <source>
        <dbReference type="ARBA" id="ARBA00029440"/>
    </source>
</evidence>
<dbReference type="CDD" id="cd01561">
    <property type="entry name" value="CBS_like"/>
    <property type="match status" value="1"/>
</dbReference>
<dbReference type="NCBIfam" id="TIGR01136">
    <property type="entry name" value="cysKM"/>
    <property type="match status" value="1"/>
</dbReference>
<evidence type="ECO:0000259" key="13">
    <source>
        <dbReference type="Pfam" id="PF00291"/>
    </source>
</evidence>
<dbReference type="InterPro" id="IPR005856">
    <property type="entry name" value="Cys_synth"/>
</dbReference>
<gene>
    <name evidence="14" type="ORF">URODEC1_LOCUS73568</name>
</gene>
<feature type="binding site" evidence="9">
    <location>
        <position position="291"/>
    </location>
    <ligand>
        <name>pyridoxal 5'-phosphate</name>
        <dbReference type="ChEBI" id="CHEBI:597326"/>
    </ligand>
</feature>
<name>A0ABC9C9L5_9POAL</name>
<evidence type="ECO:0000256" key="4">
    <source>
        <dbReference type="ARBA" id="ARBA00022605"/>
    </source>
</evidence>
<dbReference type="InterPro" id="IPR001216">
    <property type="entry name" value="P-phosphate_BS"/>
</dbReference>
<comment type="cofactor">
    <cofactor evidence="1 9 11">
        <name>pyridoxal 5'-phosphate</name>
        <dbReference type="ChEBI" id="CHEBI:597326"/>
    </cofactor>
</comment>
<evidence type="ECO:0000256" key="3">
    <source>
        <dbReference type="ARBA" id="ARBA00019371"/>
    </source>
</evidence>
<dbReference type="GO" id="GO:0004124">
    <property type="term" value="F:cysteine synthase activity"/>
    <property type="evidence" value="ECO:0007669"/>
    <property type="project" value="UniProtKB-UniRule"/>
</dbReference>
<organism evidence="14 15">
    <name type="scientific">Urochloa decumbens</name>
    <dbReference type="NCBI Taxonomy" id="240449"/>
    <lineage>
        <taxon>Eukaryota</taxon>
        <taxon>Viridiplantae</taxon>
        <taxon>Streptophyta</taxon>
        <taxon>Embryophyta</taxon>
        <taxon>Tracheophyta</taxon>
        <taxon>Spermatophyta</taxon>
        <taxon>Magnoliopsida</taxon>
        <taxon>Liliopsida</taxon>
        <taxon>Poales</taxon>
        <taxon>Poaceae</taxon>
        <taxon>PACMAD clade</taxon>
        <taxon>Panicoideae</taxon>
        <taxon>Panicodae</taxon>
        <taxon>Paniceae</taxon>
        <taxon>Melinidinae</taxon>
        <taxon>Urochloa</taxon>
    </lineage>
</organism>
<evidence type="ECO:0000313" key="15">
    <source>
        <dbReference type="Proteomes" id="UP001497457"/>
    </source>
</evidence>
<dbReference type="SUPFAM" id="SSF53686">
    <property type="entry name" value="Tryptophan synthase beta subunit-like PLP-dependent enzymes"/>
    <property type="match status" value="1"/>
</dbReference>
<dbReference type="InterPro" id="IPR001926">
    <property type="entry name" value="TrpB-like_PALP"/>
</dbReference>
<accession>A0ABC9C9L5</accession>
<evidence type="ECO:0000313" key="14">
    <source>
        <dbReference type="EMBL" id="CAL5017040.1"/>
    </source>
</evidence>
<evidence type="ECO:0000256" key="11">
    <source>
        <dbReference type="RuleBase" id="RU003985"/>
    </source>
</evidence>
<proteinExistence type="inferred from homology"/>
<keyword evidence="5 11" id="KW-0808">Transferase</keyword>
<dbReference type="NCBIfam" id="TIGR01139">
    <property type="entry name" value="cysK"/>
    <property type="match status" value="1"/>
</dbReference>
<evidence type="ECO:0000256" key="7">
    <source>
        <dbReference type="ARBA" id="ARBA00023192"/>
    </source>
</evidence>
<feature type="domain" description="Tryptophan synthase beta chain-like PALP" evidence="13">
    <location>
        <begin position="31"/>
        <end position="315"/>
    </location>
</feature>
<keyword evidence="6 9" id="KW-0663">Pyridoxal phosphate</keyword>
<evidence type="ECO:0000256" key="1">
    <source>
        <dbReference type="ARBA" id="ARBA00001933"/>
    </source>
</evidence>
<evidence type="ECO:0000256" key="12">
    <source>
        <dbReference type="SAM" id="MobiDB-lite"/>
    </source>
</evidence>